<evidence type="ECO:0000256" key="2">
    <source>
        <dbReference type="ARBA" id="ARBA00023002"/>
    </source>
</evidence>
<dbReference type="PANTHER" id="PTHR32361">
    <property type="entry name" value="FERRIC/CUPRIC REDUCTASE TRANSMEMBRANE COMPONENT"/>
    <property type="match status" value="1"/>
</dbReference>
<dbReference type="EMBL" id="JAVRRA010010678">
    <property type="protein sequence ID" value="KAK5241363.1"/>
    <property type="molecule type" value="Genomic_DNA"/>
</dbReference>
<sequence length="176" mass="18503">EKMMLEDEKTEIRETDSSTISSTDQSTRKGESSKRGGACGPDGTCCCTANIEDEGASASDPVVCNCNCSPSPVQPASSSNLSLKSSASNTSRTTDKKPASLLLHPAIPLFSGRPVPRNIIRKTLEHARGESAVVVCGPQGLVNDVRHSVVSLSDERAVHKGTGAQGVYLHAEAFAY</sequence>
<feature type="compositionally biased region" description="Basic and acidic residues" evidence="3">
    <location>
        <begin position="1"/>
        <end position="16"/>
    </location>
</feature>
<reference evidence="5 6" key="1">
    <citation type="submission" date="2023-08" db="EMBL/GenBank/DDBJ databases">
        <title>Black Yeasts Isolated from many extreme environments.</title>
        <authorList>
            <person name="Coleine C."/>
            <person name="Stajich J.E."/>
            <person name="Selbmann L."/>
        </authorList>
    </citation>
    <scope>NUCLEOTIDE SEQUENCE [LARGE SCALE GENOMIC DNA]</scope>
    <source>
        <strain evidence="5 6">CCFEE 536</strain>
    </source>
</reference>
<proteinExistence type="predicted"/>
<gene>
    <name evidence="5" type="primary">FRP1_2</name>
    <name evidence="5" type="ORF">LTR16_009454</name>
</gene>
<dbReference type="InterPro" id="IPR013121">
    <property type="entry name" value="Fe_red_NAD-bd_6"/>
</dbReference>
<feature type="compositionally biased region" description="Low complexity" evidence="3">
    <location>
        <begin position="76"/>
        <end position="91"/>
    </location>
</feature>
<keyword evidence="2" id="KW-0560">Oxidoreductase</keyword>
<feature type="domain" description="Ferric reductase NAD binding" evidence="4">
    <location>
        <begin position="63"/>
        <end position="149"/>
    </location>
</feature>
<keyword evidence="6" id="KW-1185">Reference proteome</keyword>
<evidence type="ECO:0000259" key="4">
    <source>
        <dbReference type="Pfam" id="PF08030"/>
    </source>
</evidence>
<feature type="region of interest" description="Disordered" evidence="3">
    <location>
        <begin position="72"/>
        <end position="97"/>
    </location>
</feature>
<feature type="non-terminal residue" evidence="5">
    <location>
        <position position="1"/>
    </location>
</feature>
<dbReference type="PANTHER" id="PTHR32361:SF9">
    <property type="entry name" value="FERRIC REDUCTASE TRANSMEMBRANE COMPONENT 3-RELATED"/>
    <property type="match status" value="1"/>
</dbReference>
<name>A0ABR0LTU4_9PEZI</name>
<evidence type="ECO:0000313" key="5">
    <source>
        <dbReference type="EMBL" id="KAK5241363.1"/>
    </source>
</evidence>
<feature type="region of interest" description="Disordered" evidence="3">
    <location>
        <begin position="1"/>
        <end position="41"/>
    </location>
</feature>
<accession>A0ABR0LTU4</accession>
<evidence type="ECO:0000256" key="1">
    <source>
        <dbReference type="ARBA" id="ARBA00022448"/>
    </source>
</evidence>
<dbReference type="Gene3D" id="3.40.50.80">
    <property type="entry name" value="Nucleotide-binding domain of ferredoxin-NADP reductase (FNR) module"/>
    <property type="match status" value="1"/>
</dbReference>
<protein>
    <submittedName>
        <fullName evidence="5">Ferric-chelate reductase Frp1</fullName>
    </submittedName>
</protein>
<dbReference type="Pfam" id="PF08030">
    <property type="entry name" value="NAD_binding_6"/>
    <property type="match status" value="1"/>
</dbReference>
<comment type="caution">
    <text evidence="5">The sequence shown here is derived from an EMBL/GenBank/DDBJ whole genome shotgun (WGS) entry which is preliminary data.</text>
</comment>
<dbReference type="InterPro" id="IPR039261">
    <property type="entry name" value="FNR_nucleotide-bd"/>
</dbReference>
<evidence type="ECO:0000313" key="6">
    <source>
        <dbReference type="Proteomes" id="UP001357485"/>
    </source>
</evidence>
<dbReference type="Proteomes" id="UP001357485">
    <property type="component" value="Unassembled WGS sequence"/>
</dbReference>
<dbReference type="InterPro" id="IPR051410">
    <property type="entry name" value="Ferric/Cupric_Reductase"/>
</dbReference>
<keyword evidence="1" id="KW-0813">Transport</keyword>
<evidence type="ECO:0000256" key="3">
    <source>
        <dbReference type="SAM" id="MobiDB-lite"/>
    </source>
</evidence>
<organism evidence="5 6">
    <name type="scientific">Cryomyces antarcticus</name>
    <dbReference type="NCBI Taxonomy" id="329879"/>
    <lineage>
        <taxon>Eukaryota</taxon>
        <taxon>Fungi</taxon>
        <taxon>Dikarya</taxon>
        <taxon>Ascomycota</taxon>
        <taxon>Pezizomycotina</taxon>
        <taxon>Dothideomycetes</taxon>
        <taxon>Dothideomycetes incertae sedis</taxon>
        <taxon>Cryomyces</taxon>
    </lineage>
</organism>